<feature type="coiled-coil region" evidence="2">
    <location>
        <begin position="258"/>
        <end position="317"/>
    </location>
</feature>
<dbReference type="Gramene" id="KMT12621">
    <property type="protein sequence ID" value="KMT12621"/>
    <property type="gene ID" value="BVRB_4g090820"/>
</dbReference>
<dbReference type="GO" id="GO:2000060">
    <property type="term" value="P:positive regulation of ubiquitin-dependent protein catabolic process"/>
    <property type="evidence" value="ECO:0007669"/>
    <property type="project" value="TreeGrafter"/>
</dbReference>
<evidence type="ECO:0000313" key="5">
    <source>
        <dbReference type="EMBL" id="KMT12621.1"/>
    </source>
</evidence>
<evidence type="ECO:0008006" key="7">
    <source>
        <dbReference type="Google" id="ProtNLM"/>
    </source>
</evidence>
<dbReference type="KEGG" id="bvg:104891982"/>
<comment type="similarity">
    <text evidence="1">Belongs to the CCDC22 family.</text>
</comment>
<dbReference type="InterPro" id="IPR048349">
    <property type="entry name" value="CCDC22_N"/>
</dbReference>
<dbReference type="Pfam" id="PF05667">
    <property type="entry name" value="CCDC22_CC"/>
    <property type="match status" value="1"/>
</dbReference>
<evidence type="ECO:0000313" key="6">
    <source>
        <dbReference type="Proteomes" id="UP000035740"/>
    </source>
</evidence>
<evidence type="ECO:0000256" key="2">
    <source>
        <dbReference type="SAM" id="Coils"/>
    </source>
</evidence>
<dbReference type="InterPro" id="IPR048348">
    <property type="entry name" value="CCDC22_CC"/>
</dbReference>
<dbReference type="EMBL" id="KQ090084">
    <property type="protein sequence ID" value="KMT12621.1"/>
    <property type="molecule type" value="Genomic_DNA"/>
</dbReference>
<feature type="coiled-coil region" evidence="2">
    <location>
        <begin position="456"/>
        <end position="507"/>
    </location>
</feature>
<evidence type="ECO:0000256" key="1">
    <source>
        <dbReference type="ARBA" id="ARBA00006438"/>
    </source>
</evidence>
<dbReference type="PANTHER" id="PTHR15668">
    <property type="entry name" value="JM1 PROTEIN"/>
    <property type="match status" value="1"/>
</dbReference>
<gene>
    <name evidence="5" type="ORF">BVRB_4g090820</name>
</gene>
<sequence>MEESEEILIKSLKNLGIEIPPHITSIKELDSSSFFSISSQSLHLLLHNTNTSSFPTSLPDSMPEKVNSCSHLASLLHNLSYPFQISFHQFLYPSEEDLYKLVRFLVERLSESSEARKNMTFVGDVRPSDAQLNSTGPLVSLDNQKVSARLHDMRSEGDVPGLSSDSAKVPPVNFVYEKLDVQATTGRVDEQETVEYMGGLNKKAAQVEETAATTEIRKPEQESISYEEVSPEPRCEVESICGQETVFPEKATGKDLELHYLEEELELLKEAVKMALDDESSFSSIAEQLSEQIATRNENLQEAKKQWDIDGNSLEEKKWNLLESLCVRKPDCQFKLQKLKDIDTETHSVLSEIKRREEECAKLAGDMKKQPKVAPRKSYIERITEITKNSRKLDTDIERILKETRELKLESNSIEERLHRTYAVVDEAIFREAKKDPVGRQAYRLLTNIHESFEKIREQILAADKAQREVAELEAKLSAIASRSMDKDKLQADFDAMKRENEHLEKTLMNR</sequence>
<dbReference type="GO" id="GO:0005737">
    <property type="term" value="C:cytoplasm"/>
    <property type="evidence" value="ECO:0007669"/>
    <property type="project" value="EnsemblPlants"/>
</dbReference>
<evidence type="ECO:0000259" key="3">
    <source>
        <dbReference type="Pfam" id="PF05667"/>
    </source>
</evidence>
<accession>A0A0J8F9S5</accession>
<organism evidence="5 6">
    <name type="scientific">Beta vulgaris subsp. vulgaris</name>
    <name type="common">Beet</name>
    <dbReference type="NCBI Taxonomy" id="3555"/>
    <lineage>
        <taxon>Eukaryota</taxon>
        <taxon>Viridiplantae</taxon>
        <taxon>Streptophyta</taxon>
        <taxon>Embryophyta</taxon>
        <taxon>Tracheophyta</taxon>
        <taxon>Spermatophyta</taxon>
        <taxon>Magnoliopsida</taxon>
        <taxon>eudicotyledons</taxon>
        <taxon>Gunneridae</taxon>
        <taxon>Pentapetalae</taxon>
        <taxon>Caryophyllales</taxon>
        <taxon>Chenopodiaceae</taxon>
        <taxon>Betoideae</taxon>
        <taxon>Beta</taxon>
    </lineage>
</organism>
<reference evidence="5 6" key="1">
    <citation type="journal article" date="2014" name="Nature">
        <title>The genome of the recently domesticated crop plant sugar beet (Beta vulgaris).</title>
        <authorList>
            <person name="Dohm J.C."/>
            <person name="Minoche A.E."/>
            <person name="Holtgrawe D."/>
            <person name="Capella-Gutierrez S."/>
            <person name="Zakrzewski F."/>
            <person name="Tafer H."/>
            <person name="Rupp O."/>
            <person name="Sorensen T.R."/>
            <person name="Stracke R."/>
            <person name="Reinhardt R."/>
            <person name="Goesmann A."/>
            <person name="Kraft T."/>
            <person name="Schulz B."/>
            <person name="Stadler P.F."/>
            <person name="Schmidt T."/>
            <person name="Gabaldon T."/>
            <person name="Lehrach H."/>
            <person name="Weisshaar B."/>
            <person name="Himmelbauer H."/>
        </authorList>
    </citation>
    <scope>NUCLEOTIDE SEQUENCE [LARGE SCALE GENOMIC DNA]</scope>
    <source>
        <tissue evidence="5">Taproot</tissue>
    </source>
</reference>
<keyword evidence="2" id="KW-0175">Coiled coil</keyword>
<dbReference type="InterPro" id="IPR008530">
    <property type="entry name" value="CCDC22"/>
</dbReference>
<dbReference type="eggNOG" id="KOG1937">
    <property type="taxonomic scope" value="Eukaryota"/>
</dbReference>
<dbReference type="Proteomes" id="UP000035740">
    <property type="component" value="Chromosome 4"/>
</dbReference>
<evidence type="ECO:0000259" key="4">
    <source>
        <dbReference type="Pfam" id="PF21674"/>
    </source>
</evidence>
<feature type="domain" description="CCDC22 coiled-coil" evidence="3">
    <location>
        <begin position="249"/>
        <end position="481"/>
    </location>
</feature>
<dbReference type="PANTHER" id="PTHR15668:SF4">
    <property type="entry name" value="COILED-COIL DOMAIN-CONTAINING PROTEIN 22"/>
    <property type="match status" value="1"/>
</dbReference>
<dbReference type="OrthoDB" id="10266736at2759"/>
<keyword evidence="6" id="KW-1185">Reference proteome</keyword>
<name>A0A0J8F9S5_BETVV</name>
<proteinExistence type="inferred from homology"/>
<protein>
    <recommendedName>
        <fullName evidence="7">Coiled-coil domain-containing protein 22 homolog</fullName>
    </recommendedName>
</protein>
<feature type="domain" description="CCDC22 N-terminal" evidence="4">
    <location>
        <begin position="1"/>
        <end position="110"/>
    </location>
</feature>
<dbReference type="GO" id="GO:0097602">
    <property type="term" value="F:cullin family protein binding"/>
    <property type="evidence" value="ECO:0007669"/>
    <property type="project" value="TreeGrafter"/>
</dbReference>
<dbReference type="ExpressionAtlas" id="A0A0J8F9S5">
    <property type="expression patterns" value="baseline and differential"/>
</dbReference>
<dbReference type="OMA" id="KFEQHIQ"/>
<dbReference type="AlphaFoldDB" id="A0A0J8F9S5"/>
<dbReference type="Pfam" id="PF21674">
    <property type="entry name" value="CCDC22_N"/>
    <property type="match status" value="1"/>
</dbReference>